<accession>A0A7C4AFL8</accession>
<gene>
    <name evidence="3" type="ORF">ENR59_00080</name>
</gene>
<evidence type="ECO:0000313" key="3">
    <source>
        <dbReference type="EMBL" id="HGG91333.1"/>
    </source>
</evidence>
<comment type="caution">
    <text evidence="3">The sequence shown here is derived from an EMBL/GenBank/DDBJ whole genome shotgun (WGS) entry which is preliminary data.</text>
</comment>
<name>A0A7C4AFL8_9BACT</name>
<evidence type="ECO:0000256" key="2">
    <source>
        <dbReference type="SAM" id="SignalP"/>
    </source>
</evidence>
<organism evidence="3">
    <name type="scientific">Fundidesulfovibrio putealis</name>
    <dbReference type="NCBI Taxonomy" id="270496"/>
    <lineage>
        <taxon>Bacteria</taxon>
        <taxon>Pseudomonadati</taxon>
        <taxon>Thermodesulfobacteriota</taxon>
        <taxon>Desulfovibrionia</taxon>
        <taxon>Desulfovibrionales</taxon>
        <taxon>Desulfovibrionaceae</taxon>
        <taxon>Fundidesulfovibrio</taxon>
    </lineage>
</organism>
<feature type="chain" id="PRO_5027549727" evidence="2">
    <location>
        <begin position="26"/>
        <end position="87"/>
    </location>
</feature>
<proteinExistence type="predicted"/>
<feature type="region of interest" description="Disordered" evidence="1">
    <location>
        <begin position="55"/>
        <end position="74"/>
    </location>
</feature>
<feature type="signal peptide" evidence="2">
    <location>
        <begin position="1"/>
        <end position="25"/>
    </location>
</feature>
<evidence type="ECO:0000256" key="1">
    <source>
        <dbReference type="SAM" id="MobiDB-lite"/>
    </source>
</evidence>
<sequence>MTKYRKKRTPALVVALLCVGSLAWAGELDQAFEPRAVPGIELASLDVPVRRAPAQPEPERIVAPEPAPQAAEPEKDFWDRAKEFFGL</sequence>
<reference evidence="3" key="1">
    <citation type="journal article" date="2020" name="mSystems">
        <title>Genome- and Community-Level Interaction Insights into Carbon Utilization and Element Cycling Functions of Hydrothermarchaeota in Hydrothermal Sediment.</title>
        <authorList>
            <person name="Zhou Z."/>
            <person name="Liu Y."/>
            <person name="Xu W."/>
            <person name="Pan J."/>
            <person name="Luo Z.H."/>
            <person name="Li M."/>
        </authorList>
    </citation>
    <scope>NUCLEOTIDE SEQUENCE [LARGE SCALE GENOMIC DNA]</scope>
    <source>
        <strain evidence="3">SpSt-413</strain>
    </source>
</reference>
<protein>
    <submittedName>
        <fullName evidence="3">Uncharacterized protein</fullName>
    </submittedName>
</protein>
<keyword evidence="2" id="KW-0732">Signal</keyword>
<dbReference type="EMBL" id="DSRP01000006">
    <property type="protein sequence ID" value="HGG91333.1"/>
    <property type="molecule type" value="Genomic_DNA"/>
</dbReference>
<dbReference type="AlphaFoldDB" id="A0A7C4AFL8"/>